<dbReference type="EMBL" id="VNFE01000006">
    <property type="protein sequence ID" value="TVU88226.1"/>
    <property type="molecule type" value="Genomic_DNA"/>
</dbReference>
<proteinExistence type="predicted"/>
<accession>A0A558J3Q7</accession>
<evidence type="ECO:0000313" key="2">
    <source>
        <dbReference type="Proteomes" id="UP000317288"/>
    </source>
</evidence>
<dbReference type="RefSeq" id="WP_144813917.1">
    <property type="nucleotide sequence ID" value="NZ_VNFE01000006.1"/>
</dbReference>
<reference evidence="1 2" key="1">
    <citation type="submission" date="2019-07" db="EMBL/GenBank/DDBJ databases">
        <title>Diversity of Bacteria from Kongsfjorden, Arctic.</title>
        <authorList>
            <person name="Yu Y."/>
        </authorList>
    </citation>
    <scope>NUCLEOTIDE SEQUENCE [LARGE SCALE GENOMIC DNA]</scope>
    <source>
        <strain evidence="1 2">SM1922</strain>
    </source>
</reference>
<evidence type="ECO:0000313" key="1">
    <source>
        <dbReference type="EMBL" id="TVU88226.1"/>
    </source>
</evidence>
<name>A0A558J3Q7_9GAMM</name>
<sequence>MSDVLMPETPEKEDLLTEAEKKSLVALKRDEAAALRRWWQRLTLTPQALKALTHQPSLPRGVRAVLRRCDSAEAAMLTQGFRELWAMLPEATKQTDYRDEKLQVWSCIALIAAELREEKKSASLAARLGQQKEQTGKPLMSELRFQQLLSCRTPEEFIQRLRRALALADKRDISVVLLASVISLWWREHRGRLSAKPTQRLGFVLANDYFAATSRYSHRGD</sequence>
<gene>
    <name evidence="1" type="primary">casB</name>
    <name evidence="1" type="ORF">FQP89_18395</name>
</gene>
<comment type="caution">
    <text evidence="1">The sequence shown here is derived from an EMBL/GenBank/DDBJ whole genome shotgun (WGS) entry which is preliminary data.</text>
</comment>
<dbReference type="CDD" id="cd09731">
    <property type="entry name" value="Cse2_I-E"/>
    <property type="match status" value="1"/>
</dbReference>
<dbReference type="AlphaFoldDB" id="A0A558J3Q7"/>
<dbReference type="InterPro" id="IPR038287">
    <property type="entry name" value="Cse2_sf"/>
</dbReference>
<protein>
    <submittedName>
        <fullName evidence="1">Type I-E CRISPR-associated protein Cse2/CasB</fullName>
    </submittedName>
</protein>
<dbReference type="NCBIfam" id="TIGR02548">
    <property type="entry name" value="casB_cse2"/>
    <property type="match status" value="1"/>
</dbReference>
<dbReference type="Proteomes" id="UP000317288">
    <property type="component" value="Unassembled WGS sequence"/>
</dbReference>
<dbReference type="InterPro" id="IPR013382">
    <property type="entry name" value="CRISPR-assoc_prot_Cse2"/>
</dbReference>
<dbReference type="Gene3D" id="1.10.520.40">
    <property type="entry name" value="CRISPR-associated protein Cse2"/>
    <property type="match status" value="1"/>
</dbReference>
<dbReference type="Pfam" id="PF09485">
    <property type="entry name" value="CRISPR_Cse2"/>
    <property type="match status" value="1"/>
</dbReference>
<organism evidence="1 2">
    <name type="scientific">Vreelandella titanicae</name>
    <dbReference type="NCBI Taxonomy" id="664683"/>
    <lineage>
        <taxon>Bacteria</taxon>
        <taxon>Pseudomonadati</taxon>
        <taxon>Pseudomonadota</taxon>
        <taxon>Gammaproteobacteria</taxon>
        <taxon>Oceanospirillales</taxon>
        <taxon>Halomonadaceae</taxon>
        <taxon>Vreelandella</taxon>
    </lineage>
</organism>